<sequence>MQTSEDTIMLSALKQDNKLEAYRYFFLKYYKPLCLKACQMLGNVEQAKEEVQQLFIEVWLDRTYRKIAHSPGGFFYQLLYERCLSVKQQQVTTATACLPCKTGPALIPKPLPHPLAVLLDS</sequence>
<protein>
    <recommendedName>
        <fullName evidence="3">RNA polymerase sigma-70 region 2 domain-containing protein</fullName>
    </recommendedName>
</protein>
<dbReference type="RefSeq" id="WP_162333909.1">
    <property type="nucleotide sequence ID" value="NZ_CP048113.1"/>
</dbReference>
<name>A0A6B9ZKB6_9BACT</name>
<dbReference type="Gene3D" id="1.10.1740.10">
    <property type="match status" value="1"/>
</dbReference>
<evidence type="ECO:0008006" key="3">
    <source>
        <dbReference type="Google" id="ProtNLM"/>
    </source>
</evidence>
<keyword evidence="2" id="KW-1185">Reference proteome</keyword>
<dbReference type="KEGG" id="chih:GWR21_22420"/>
<accession>A0A6B9ZKB6</accession>
<dbReference type="SUPFAM" id="SSF88946">
    <property type="entry name" value="Sigma2 domain of RNA polymerase sigma factors"/>
    <property type="match status" value="1"/>
</dbReference>
<dbReference type="GO" id="GO:0006352">
    <property type="term" value="P:DNA-templated transcription initiation"/>
    <property type="evidence" value="ECO:0007669"/>
    <property type="project" value="InterPro"/>
</dbReference>
<dbReference type="EMBL" id="CP048113">
    <property type="protein sequence ID" value="QHS62259.1"/>
    <property type="molecule type" value="Genomic_DNA"/>
</dbReference>
<organism evidence="1 2">
    <name type="scientific">Chitinophaga agri</name>
    <dbReference type="NCBI Taxonomy" id="2703787"/>
    <lineage>
        <taxon>Bacteria</taxon>
        <taxon>Pseudomonadati</taxon>
        <taxon>Bacteroidota</taxon>
        <taxon>Chitinophagia</taxon>
        <taxon>Chitinophagales</taxon>
        <taxon>Chitinophagaceae</taxon>
        <taxon>Chitinophaga</taxon>
    </lineage>
</organism>
<proteinExistence type="predicted"/>
<dbReference type="GO" id="GO:0003700">
    <property type="term" value="F:DNA-binding transcription factor activity"/>
    <property type="evidence" value="ECO:0007669"/>
    <property type="project" value="InterPro"/>
</dbReference>
<reference evidence="1 2" key="1">
    <citation type="submission" date="2020-01" db="EMBL/GenBank/DDBJ databases">
        <title>Complete genome sequence of Chitinophaga sp. H33E-04 isolated from quinoa roots.</title>
        <authorList>
            <person name="Weon H.-Y."/>
            <person name="Lee S.A."/>
        </authorList>
    </citation>
    <scope>NUCLEOTIDE SEQUENCE [LARGE SCALE GENOMIC DNA]</scope>
    <source>
        <strain evidence="1 2">H33E-04</strain>
    </source>
</reference>
<evidence type="ECO:0000313" key="1">
    <source>
        <dbReference type="EMBL" id="QHS62259.1"/>
    </source>
</evidence>
<dbReference type="AlphaFoldDB" id="A0A6B9ZKB6"/>
<gene>
    <name evidence="1" type="ORF">GWR21_22420</name>
</gene>
<evidence type="ECO:0000313" key="2">
    <source>
        <dbReference type="Proteomes" id="UP000476411"/>
    </source>
</evidence>
<dbReference type="InterPro" id="IPR013325">
    <property type="entry name" value="RNA_pol_sigma_r2"/>
</dbReference>
<dbReference type="Proteomes" id="UP000476411">
    <property type="component" value="Chromosome"/>
</dbReference>